<accession>X6LXW5</accession>
<proteinExistence type="predicted"/>
<protein>
    <submittedName>
        <fullName evidence="1">Uncharacterized protein</fullName>
    </submittedName>
</protein>
<reference evidence="1 2" key="1">
    <citation type="journal article" date="2013" name="Curr. Biol.">
        <title>The Genome of the Foraminiferan Reticulomyxa filosa.</title>
        <authorList>
            <person name="Glockner G."/>
            <person name="Hulsmann N."/>
            <person name="Schleicher M."/>
            <person name="Noegel A.A."/>
            <person name="Eichinger L."/>
            <person name="Gallinger C."/>
            <person name="Pawlowski J."/>
            <person name="Sierra R."/>
            <person name="Euteneuer U."/>
            <person name="Pillet L."/>
            <person name="Moustafa A."/>
            <person name="Platzer M."/>
            <person name="Groth M."/>
            <person name="Szafranski K."/>
            <person name="Schliwa M."/>
        </authorList>
    </citation>
    <scope>NUCLEOTIDE SEQUENCE [LARGE SCALE GENOMIC DNA]</scope>
</reference>
<name>X6LXW5_RETFI</name>
<dbReference type="Proteomes" id="UP000023152">
    <property type="component" value="Unassembled WGS sequence"/>
</dbReference>
<dbReference type="EMBL" id="ASPP01027138">
    <property type="protein sequence ID" value="ETO06439.1"/>
    <property type="molecule type" value="Genomic_DNA"/>
</dbReference>
<evidence type="ECO:0000313" key="1">
    <source>
        <dbReference type="EMBL" id="ETO06439.1"/>
    </source>
</evidence>
<sequence>MVAHISGAHEKAFYNEKDPTIPMLIGRPKGVPDPKHVVSKTQFLIGRKNLLMMGFVGITERYEESLAQMSHLLNNLYNLRFHPPKHKKINENRKKPKEKPSKQVIDVILKYNHWDMLLYQLGLVLFEQQRIVIKYLFTLANHSHSDYPPLLVHPQGLWEPVDLPLPRQPQQNHTFK</sequence>
<gene>
    <name evidence="1" type="ORF">RFI_30953</name>
</gene>
<dbReference type="InterPro" id="IPR027417">
    <property type="entry name" value="P-loop_NTPase"/>
</dbReference>
<dbReference type="AlphaFoldDB" id="X6LXW5"/>
<keyword evidence="2" id="KW-1185">Reference proteome</keyword>
<comment type="caution">
    <text evidence="1">The sequence shown here is derived from an EMBL/GenBank/DDBJ whole genome shotgun (WGS) entry which is preliminary data.</text>
</comment>
<dbReference type="Gene3D" id="3.40.50.300">
    <property type="entry name" value="P-loop containing nucleotide triphosphate hydrolases"/>
    <property type="match status" value="1"/>
</dbReference>
<evidence type="ECO:0000313" key="2">
    <source>
        <dbReference type="Proteomes" id="UP000023152"/>
    </source>
</evidence>
<organism evidence="1 2">
    <name type="scientific">Reticulomyxa filosa</name>
    <dbReference type="NCBI Taxonomy" id="46433"/>
    <lineage>
        <taxon>Eukaryota</taxon>
        <taxon>Sar</taxon>
        <taxon>Rhizaria</taxon>
        <taxon>Retaria</taxon>
        <taxon>Foraminifera</taxon>
        <taxon>Monothalamids</taxon>
        <taxon>Reticulomyxidae</taxon>
        <taxon>Reticulomyxa</taxon>
    </lineage>
</organism>
<dbReference type="OrthoDB" id="20270at2759"/>